<dbReference type="InterPro" id="IPR032091">
    <property type="entry name" value="Malt_amylase-like_C"/>
</dbReference>
<reference evidence="3" key="2">
    <citation type="journal article" date="2024" name="Antonie Van Leeuwenhoek">
        <title>Roseihalotalea indica gen. nov., sp. nov., a halophilic Bacteroidetes from mesopelagic Southwest Indian Ocean with higher carbohydrate metabolic potential.</title>
        <authorList>
            <person name="Chen B."/>
            <person name="Zhang M."/>
            <person name="Lin D."/>
            <person name="Ye J."/>
            <person name="Tang K."/>
        </authorList>
    </citation>
    <scope>NUCLEOTIDE SEQUENCE</scope>
    <source>
        <strain evidence="3">TK19036</strain>
    </source>
</reference>
<organism evidence="3">
    <name type="scientific">Roseihalotalea indica</name>
    <dbReference type="NCBI Taxonomy" id="2867963"/>
    <lineage>
        <taxon>Bacteria</taxon>
        <taxon>Pseudomonadati</taxon>
        <taxon>Bacteroidota</taxon>
        <taxon>Cytophagia</taxon>
        <taxon>Cytophagales</taxon>
        <taxon>Catalimonadaceae</taxon>
        <taxon>Roseihalotalea</taxon>
    </lineage>
</organism>
<evidence type="ECO:0000313" key="3">
    <source>
        <dbReference type="EMBL" id="WKN36599.1"/>
    </source>
</evidence>
<dbReference type="InterPro" id="IPR013780">
    <property type="entry name" value="Glyco_hydro_b"/>
</dbReference>
<dbReference type="GO" id="GO:0005975">
    <property type="term" value="P:carbohydrate metabolic process"/>
    <property type="evidence" value="ECO:0007669"/>
    <property type="project" value="InterPro"/>
</dbReference>
<keyword evidence="3" id="KW-0378">Hydrolase</keyword>
<protein>
    <submittedName>
        <fullName evidence="3">Alpha-amylase family glycosyl hydrolase</fullName>
    </submittedName>
</protein>
<feature type="signal peptide" evidence="1">
    <location>
        <begin position="1"/>
        <end position="24"/>
    </location>
</feature>
<dbReference type="Gene3D" id="3.20.20.80">
    <property type="entry name" value="Glycosidases"/>
    <property type="match status" value="1"/>
</dbReference>
<dbReference type="SMART" id="SM00642">
    <property type="entry name" value="Aamy"/>
    <property type="match status" value="1"/>
</dbReference>
<keyword evidence="1" id="KW-0732">Signal</keyword>
<gene>
    <name evidence="3" type="ORF">K4G66_30005</name>
</gene>
<dbReference type="PANTHER" id="PTHR47786:SF2">
    <property type="entry name" value="GLYCOSYL HYDROLASE FAMILY 13 CATALYTIC DOMAIN-CONTAINING PROTEIN"/>
    <property type="match status" value="1"/>
</dbReference>
<dbReference type="CDD" id="cd11313">
    <property type="entry name" value="AmyAc_arch_bac_AmyA"/>
    <property type="match status" value="1"/>
</dbReference>
<dbReference type="SUPFAM" id="SSF51445">
    <property type="entry name" value="(Trans)glycosidases"/>
    <property type="match status" value="1"/>
</dbReference>
<evidence type="ECO:0000256" key="1">
    <source>
        <dbReference type="SAM" id="SignalP"/>
    </source>
</evidence>
<evidence type="ECO:0000259" key="2">
    <source>
        <dbReference type="SMART" id="SM00642"/>
    </source>
</evidence>
<dbReference type="Pfam" id="PF00128">
    <property type="entry name" value="Alpha-amylase"/>
    <property type="match status" value="1"/>
</dbReference>
<feature type="domain" description="Glycosyl hydrolase family 13 catalytic" evidence="2">
    <location>
        <begin position="31"/>
        <end position="366"/>
    </location>
</feature>
<dbReference type="AlphaFoldDB" id="A0AA49GSM2"/>
<dbReference type="EMBL" id="CP120682">
    <property type="protein sequence ID" value="WKN36599.1"/>
    <property type="molecule type" value="Genomic_DNA"/>
</dbReference>
<name>A0AA49GSM2_9BACT</name>
<dbReference type="GO" id="GO:0016787">
    <property type="term" value="F:hydrolase activity"/>
    <property type="evidence" value="ECO:0007669"/>
    <property type="project" value="UniProtKB-KW"/>
</dbReference>
<dbReference type="Gene3D" id="2.60.40.1180">
    <property type="entry name" value="Golgi alpha-mannosidase II"/>
    <property type="match status" value="1"/>
</dbReference>
<reference evidence="3" key="1">
    <citation type="journal article" date="2023" name="Comput. Struct. Biotechnol. J.">
        <title>Discovery of a novel marine Bacteroidetes with a rich repertoire of carbohydrate-active enzymes.</title>
        <authorList>
            <person name="Chen B."/>
            <person name="Liu G."/>
            <person name="Chen Q."/>
            <person name="Wang H."/>
            <person name="Liu L."/>
            <person name="Tang K."/>
        </authorList>
    </citation>
    <scope>NUCLEOTIDE SEQUENCE</scope>
    <source>
        <strain evidence="3">TK19036</strain>
    </source>
</reference>
<dbReference type="Pfam" id="PF16657">
    <property type="entry name" value="Malt_amylase_C"/>
    <property type="match status" value="1"/>
</dbReference>
<dbReference type="SUPFAM" id="SSF51011">
    <property type="entry name" value="Glycosyl hydrolase domain"/>
    <property type="match status" value="1"/>
</dbReference>
<accession>A0AA49GSM2</accession>
<dbReference type="PANTHER" id="PTHR47786">
    <property type="entry name" value="ALPHA-1,4-GLUCAN:MALTOSE-1-PHOSPHATE MALTOSYLTRANSFERASE"/>
    <property type="match status" value="1"/>
</dbReference>
<feature type="chain" id="PRO_5041438062" evidence="1">
    <location>
        <begin position="25"/>
        <end position="456"/>
    </location>
</feature>
<proteinExistence type="predicted"/>
<dbReference type="InterPro" id="IPR006047">
    <property type="entry name" value="GH13_cat_dom"/>
</dbReference>
<sequence length="456" mass="52595">MKPFLPTLLYAAFFFLNACQQKPAALDNTPQATTEDVSFPEKAASLTIYEVNIRQHTPEGTISAFIEDLPRLKALGIGMLWMMPLQPIGVKNRKGPLGSYYSIRDYVAINEEFGTADDFKRLVNTAHDMGIYVILDWVPNHTAWDHPWITDHPDYYAQDDKGNIVYEADWTDIALLDHTNPETRKSMINAMKHWVDEFDIDGFRCDHAGHEIPMYFWEEATAELDPLKDLFWLAEWDGARMHLEFDATYAWELLHLTEQVAHGEANADDLDEWIQKDLQEYGHHPLRMTMITNHDENSWSGTIAERYGDGQQAFATFIFTAYGIPMLYSGQEAGLDKRLRFFDKDTIDWSDTNRLQPFYKKLITLKKENPAIWNGAYGDMPERINQDPNIYAFKREKNGNTVIGIMNFSAEPQELHLTDSRVSGTYTDYFTNQSYELSSESAVNLTPWQYLIFASN</sequence>
<dbReference type="InterPro" id="IPR017853">
    <property type="entry name" value="GH"/>
</dbReference>